<evidence type="ECO:0000256" key="5">
    <source>
        <dbReference type="ARBA" id="ARBA00023136"/>
    </source>
</evidence>
<keyword evidence="8" id="KW-1185">Reference proteome</keyword>
<sequence length="204" mass="21907">MQAATLITLLSFCFVSSITPGPNNMMLLSSGATFGLRRTVPHILGISGGCAVMVLVLGWSVAGLSDRLPWLFVSLHIVSTAYLLWLAWRIATSTGLREDGRRSRPLTTLDAAAFQWVNPKAWAMVLGAVASFARTDHLVSDVPLIALVLALVGLPCIVTWAGSGSMLKAWLSRPIVLRRFNVAMALLLVASILPGIWQAVTRTA</sequence>
<dbReference type="InterPro" id="IPR001123">
    <property type="entry name" value="LeuE-type"/>
</dbReference>
<dbReference type="PANTHER" id="PTHR30086:SF20">
    <property type="entry name" value="ARGININE EXPORTER PROTEIN ARGO-RELATED"/>
    <property type="match status" value="1"/>
</dbReference>
<evidence type="ECO:0000256" key="1">
    <source>
        <dbReference type="ARBA" id="ARBA00004651"/>
    </source>
</evidence>
<keyword evidence="4 6" id="KW-1133">Transmembrane helix</keyword>
<evidence type="ECO:0000313" key="8">
    <source>
        <dbReference type="Proteomes" id="UP001210865"/>
    </source>
</evidence>
<reference evidence="7 8" key="1">
    <citation type="submission" date="2022-12" db="EMBL/GenBank/DDBJ databases">
        <title>Sphingomonas abieness sp. nov., an endophytic bacterium isolated from Abies koreana.</title>
        <authorList>
            <person name="Jiang L."/>
            <person name="Lee J."/>
        </authorList>
    </citation>
    <scope>NUCLEOTIDE SEQUENCE [LARGE SCALE GENOMIC DNA]</scope>
    <source>
        <strain evidence="8">PAMB 00755</strain>
    </source>
</reference>
<dbReference type="PANTHER" id="PTHR30086">
    <property type="entry name" value="ARGININE EXPORTER PROTEIN ARGO"/>
    <property type="match status" value="1"/>
</dbReference>
<keyword evidence="2" id="KW-1003">Cell membrane</keyword>
<keyword evidence="3 6" id="KW-0812">Transmembrane</keyword>
<gene>
    <name evidence="7" type="ORF">PBT88_11040</name>
</gene>
<proteinExistence type="predicted"/>
<feature type="transmembrane region" description="Helical" evidence="6">
    <location>
        <begin position="68"/>
        <end position="88"/>
    </location>
</feature>
<protein>
    <submittedName>
        <fullName evidence="7">LysE family translocator</fullName>
    </submittedName>
</protein>
<evidence type="ECO:0000256" key="3">
    <source>
        <dbReference type="ARBA" id="ARBA00022692"/>
    </source>
</evidence>
<feature type="transmembrane region" description="Helical" evidence="6">
    <location>
        <begin position="41"/>
        <end position="61"/>
    </location>
</feature>
<accession>A0ABY7NGY4</accession>
<evidence type="ECO:0000256" key="4">
    <source>
        <dbReference type="ARBA" id="ARBA00022989"/>
    </source>
</evidence>
<comment type="subcellular location">
    <subcellularLocation>
        <location evidence="1">Cell membrane</location>
        <topology evidence="1">Multi-pass membrane protein</topology>
    </subcellularLocation>
</comment>
<name>A0ABY7NGY4_9SPHN</name>
<evidence type="ECO:0000256" key="6">
    <source>
        <dbReference type="SAM" id="Phobius"/>
    </source>
</evidence>
<feature type="transmembrane region" description="Helical" evidence="6">
    <location>
        <begin position="182"/>
        <end position="200"/>
    </location>
</feature>
<evidence type="ECO:0000313" key="7">
    <source>
        <dbReference type="EMBL" id="WBO20749.1"/>
    </source>
</evidence>
<evidence type="ECO:0000256" key="2">
    <source>
        <dbReference type="ARBA" id="ARBA00022475"/>
    </source>
</evidence>
<dbReference type="Pfam" id="PF01810">
    <property type="entry name" value="LysE"/>
    <property type="match status" value="1"/>
</dbReference>
<dbReference type="Proteomes" id="UP001210865">
    <property type="component" value="Chromosome"/>
</dbReference>
<keyword evidence="5 6" id="KW-0472">Membrane</keyword>
<dbReference type="RefSeq" id="WP_270075399.1">
    <property type="nucleotide sequence ID" value="NZ_CP115174.1"/>
</dbReference>
<feature type="transmembrane region" description="Helical" evidence="6">
    <location>
        <begin position="142"/>
        <end position="161"/>
    </location>
</feature>
<dbReference type="EMBL" id="CP115174">
    <property type="protein sequence ID" value="WBO20749.1"/>
    <property type="molecule type" value="Genomic_DNA"/>
</dbReference>
<organism evidence="7 8">
    <name type="scientific">Sphingomonas abietis</name>
    <dbReference type="NCBI Taxonomy" id="3012344"/>
    <lineage>
        <taxon>Bacteria</taxon>
        <taxon>Pseudomonadati</taxon>
        <taxon>Pseudomonadota</taxon>
        <taxon>Alphaproteobacteria</taxon>
        <taxon>Sphingomonadales</taxon>
        <taxon>Sphingomonadaceae</taxon>
        <taxon>Sphingomonas</taxon>
    </lineage>
</organism>